<evidence type="ECO:0000313" key="2">
    <source>
        <dbReference type="EMBL" id="MFD2555073.1"/>
    </source>
</evidence>
<reference evidence="3" key="1">
    <citation type="journal article" date="2019" name="Int. J. Syst. Evol. Microbiol.">
        <title>The Global Catalogue of Microorganisms (GCM) 10K type strain sequencing project: providing services to taxonomists for standard genome sequencing and annotation.</title>
        <authorList>
            <consortium name="The Broad Institute Genomics Platform"/>
            <consortium name="The Broad Institute Genome Sequencing Center for Infectious Disease"/>
            <person name="Wu L."/>
            <person name="Ma J."/>
        </authorList>
    </citation>
    <scope>NUCLEOTIDE SEQUENCE [LARGE SCALE GENOMIC DNA]</scope>
    <source>
        <strain evidence="3">KCTC 52298</strain>
    </source>
</reference>
<comment type="caution">
    <text evidence="2">The sequence shown here is derived from an EMBL/GenBank/DDBJ whole genome shotgun (WGS) entry which is preliminary data.</text>
</comment>
<dbReference type="Proteomes" id="UP001597440">
    <property type="component" value="Unassembled WGS sequence"/>
</dbReference>
<accession>A0ABW5L455</accession>
<evidence type="ECO:0000313" key="3">
    <source>
        <dbReference type="Proteomes" id="UP001597440"/>
    </source>
</evidence>
<organism evidence="2 3">
    <name type="scientific">Sphingobacterium tabacisoli</name>
    <dbReference type="NCBI Taxonomy" id="2044855"/>
    <lineage>
        <taxon>Bacteria</taxon>
        <taxon>Pseudomonadati</taxon>
        <taxon>Bacteroidota</taxon>
        <taxon>Sphingobacteriia</taxon>
        <taxon>Sphingobacteriales</taxon>
        <taxon>Sphingobacteriaceae</taxon>
        <taxon>Sphingobacterium</taxon>
    </lineage>
</organism>
<evidence type="ECO:0000259" key="1">
    <source>
        <dbReference type="Pfam" id="PF17761"/>
    </source>
</evidence>
<dbReference type="Pfam" id="PF17761">
    <property type="entry name" value="DUF1016_N"/>
    <property type="match status" value="1"/>
</dbReference>
<protein>
    <submittedName>
        <fullName evidence="2">DUF1016 N-terminal domain-containing protein</fullName>
    </submittedName>
</protein>
<proteinExistence type="predicted"/>
<dbReference type="RefSeq" id="WP_210354309.1">
    <property type="nucleotide sequence ID" value="NZ_JAEQMU010000001.1"/>
</dbReference>
<dbReference type="EMBL" id="JBHULD010000014">
    <property type="protein sequence ID" value="MFD2555073.1"/>
    <property type="molecule type" value="Genomic_DNA"/>
</dbReference>
<feature type="domain" description="YhcG N-terminal" evidence="1">
    <location>
        <begin position="20"/>
        <end position="78"/>
    </location>
</feature>
<sequence>MLCSGILNIDASTEGTQLDFQPQDIKNTILVQLSWTHHRTIFSCCKTEEECEFYLRLNIRERYGKRELERQISAGYFELPMIGNTELSTLPIEIHNEIQNMFNVFC</sequence>
<dbReference type="InterPro" id="IPR041527">
    <property type="entry name" value="YhcG_N"/>
</dbReference>
<name>A0ABW5L455_9SPHI</name>
<gene>
    <name evidence="2" type="ORF">ACFSQW_11770</name>
</gene>
<keyword evidence="3" id="KW-1185">Reference proteome</keyword>